<gene>
    <name evidence="1" type="ORF">S12H4_63171</name>
</gene>
<organism evidence="1">
    <name type="scientific">marine sediment metagenome</name>
    <dbReference type="NCBI Taxonomy" id="412755"/>
    <lineage>
        <taxon>unclassified sequences</taxon>
        <taxon>metagenomes</taxon>
        <taxon>ecological metagenomes</taxon>
    </lineage>
</organism>
<feature type="non-terminal residue" evidence="1">
    <location>
        <position position="52"/>
    </location>
</feature>
<feature type="non-terminal residue" evidence="1">
    <location>
        <position position="1"/>
    </location>
</feature>
<protein>
    <submittedName>
        <fullName evidence="1">Uncharacterized protein</fullName>
    </submittedName>
</protein>
<dbReference type="AlphaFoldDB" id="X1UG72"/>
<sequence length="52" mass="6428">ETSKEPRTEIPERLQEILTQKPDIYINLLRGNREETPFRIKTDYFYAWKRPF</sequence>
<proteinExistence type="predicted"/>
<dbReference type="EMBL" id="BARW01042795">
    <property type="protein sequence ID" value="GAJ16514.1"/>
    <property type="molecule type" value="Genomic_DNA"/>
</dbReference>
<reference evidence="1" key="1">
    <citation type="journal article" date="2014" name="Front. Microbiol.">
        <title>High frequency of phylogenetically diverse reductive dehalogenase-homologous genes in deep subseafloor sedimentary metagenomes.</title>
        <authorList>
            <person name="Kawai M."/>
            <person name="Futagami T."/>
            <person name="Toyoda A."/>
            <person name="Takaki Y."/>
            <person name="Nishi S."/>
            <person name="Hori S."/>
            <person name="Arai W."/>
            <person name="Tsubouchi T."/>
            <person name="Morono Y."/>
            <person name="Uchiyama I."/>
            <person name="Ito T."/>
            <person name="Fujiyama A."/>
            <person name="Inagaki F."/>
            <person name="Takami H."/>
        </authorList>
    </citation>
    <scope>NUCLEOTIDE SEQUENCE</scope>
    <source>
        <strain evidence="1">Expedition CK06-06</strain>
    </source>
</reference>
<name>X1UG72_9ZZZZ</name>
<comment type="caution">
    <text evidence="1">The sequence shown here is derived from an EMBL/GenBank/DDBJ whole genome shotgun (WGS) entry which is preliminary data.</text>
</comment>
<evidence type="ECO:0000313" key="1">
    <source>
        <dbReference type="EMBL" id="GAJ16514.1"/>
    </source>
</evidence>
<accession>X1UG72</accession>